<evidence type="ECO:0008006" key="6">
    <source>
        <dbReference type="Google" id="ProtNLM"/>
    </source>
</evidence>
<organism evidence="4 5">
    <name type="scientific">Arabidopsis arenosa</name>
    <name type="common">Sand rock-cress</name>
    <name type="synonym">Cardaminopsis arenosa</name>
    <dbReference type="NCBI Taxonomy" id="38785"/>
    <lineage>
        <taxon>Eukaryota</taxon>
        <taxon>Viridiplantae</taxon>
        <taxon>Streptophyta</taxon>
        <taxon>Embryophyta</taxon>
        <taxon>Tracheophyta</taxon>
        <taxon>Spermatophyta</taxon>
        <taxon>Magnoliopsida</taxon>
        <taxon>eudicotyledons</taxon>
        <taxon>Gunneridae</taxon>
        <taxon>Pentapetalae</taxon>
        <taxon>rosids</taxon>
        <taxon>malvids</taxon>
        <taxon>Brassicales</taxon>
        <taxon>Brassicaceae</taxon>
        <taxon>Camelineae</taxon>
        <taxon>Arabidopsis</taxon>
    </lineage>
</organism>
<evidence type="ECO:0000313" key="4">
    <source>
        <dbReference type="EMBL" id="CAE6197431.1"/>
    </source>
</evidence>
<dbReference type="PANTHER" id="PTHR47493">
    <property type="entry name" value="OS08G0520200 PROTEIN"/>
    <property type="match status" value="1"/>
</dbReference>
<feature type="compositionally biased region" description="Polar residues" evidence="3">
    <location>
        <begin position="703"/>
        <end position="727"/>
    </location>
</feature>
<feature type="region of interest" description="Disordered" evidence="3">
    <location>
        <begin position="663"/>
        <end position="741"/>
    </location>
</feature>
<feature type="compositionally biased region" description="Basic and acidic residues" evidence="3">
    <location>
        <begin position="730"/>
        <end position="741"/>
    </location>
</feature>
<dbReference type="Proteomes" id="UP000682877">
    <property type="component" value="Chromosome 7"/>
</dbReference>
<dbReference type="InterPro" id="IPR002885">
    <property type="entry name" value="PPR_rpt"/>
</dbReference>
<dbReference type="InterPro" id="IPR011990">
    <property type="entry name" value="TPR-like_helical_dom_sf"/>
</dbReference>
<name>A0A8S2AV73_ARAAE</name>
<feature type="compositionally biased region" description="Polar residues" evidence="3">
    <location>
        <begin position="179"/>
        <end position="190"/>
    </location>
</feature>
<dbReference type="NCBIfam" id="TIGR00756">
    <property type="entry name" value="PPR"/>
    <property type="match status" value="2"/>
</dbReference>
<dbReference type="Pfam" id="PF01535">
    <property type="entry name" value="PPR"/>
    <property type="match status" value="1"/>
</dbReference>
<evidence type="ECO:0000256" key="2">
    <source>
        <dbReference type="PROSITE-ProRule" id="PRU00708"/>
    </source>
</evidence>
<feature type="compositionally biased region" description="Polar residues" evidence="3">
    <location>
        <begin position="663"/>
        <end position="685"/>
    </location>
</feature>
<keyword evidence="1" id="KW-0677">Repeat</keyword>
<dbReference type="PANTHER" id="PTHR47493:SF3">
    <property type="entry name" value="PENTACOTRIPEPTIDE-REPEAT REGION OF PRORP DOMAIN-CONTAINING PROTEIN"/>
    <property type="match status" value="1"/>
</dbReference>
<feature type="region of interest" description="Disordered" evidence="3">
    <location>
        <begin position="347"/>
        <end position="370"/>
    </location>
</feature>
<feature type="region of interest" description="Disordered" evidence="3">
    <location>
        <begin position="164"/>
        <end position="236"/>
    </location>
</feature>
<evidence type="ECO:0000256" key="3">
    <source>
        <dbReference type="SAM" id="MobiDB-lite"/>
    </source>
</evidence>
<dbReference type="PROSITE" id="PS51375">
    <property type="entry name" value="PPR"/>
    <property type="match status" value="2"/>
</dbReference>
<sequence length="1257" mass="139395">MDSQDHCNSPGGGKSCHVCTKCGWSYPNPHPSAKNRRAHKKICGTIKGFEIFDSDKAKQNLDLQEEHCLVDEQKTPSPIVVEKAADERIGDVSEEDVFTDAVCEFSRSDSFKEETATNFAAKGTENPGETQQCNNSLTASVTKSSEVVQESCEVPLVEVEVASDNRQGAEHSTEGHSMASETVIESSQEAQVIDSGDTVSNVELETEVKGNLPDESESKLASALGKREDTSDSSWNDEVIYSDVEGPYGFSSEATSMTHPDEASFIVSEDVPVHTSPVKADATQSICSSQSVPDEMPFVENADVSLHGNKGLEKFEVSHSVNPHLPETSKGECETDALTEAENLGIQPEGLSMGSEVPSSDKVLVGDKNEPQGQTDLVAVKEFPSAENIMISKIDSEDIEMKAEEGESSLGNAHTVESETLRVSLPTVNSIVVDSNADVSSAANKTGLVDLAGHESELIQANVVAEEGNNPKDTLSSESSCYVSPVSVVFEGDDASDKIKSSSETSKDSALQIGAEFCESKDEVCREINNGMLVEESSFINETNKTEYPISHSGSAGTAPDDSVETANQKSLESGRTEFNRVVGGLGVIQANEIDGNDKAHNYYAEVPVTIESNDHRDFGRLQNLSEAHIRSLVSSPLVTRNNTSNAFESNLGSISGVSSGVNKLENPSQNQEITLEKTTSWSTGKEQHVPLKNLLTEARSPRLQQQAKDSESNNIPRVSSILGQETSPEDCRWPEKREVSEEWNSPAKELRKSVMENLTTAQFLHRATLQKKPPPPPWNLNSSFLNSTSYSISKLSSLRRALPLSINGDVSQSTSLIHHHHRFLSSLPRRLELPGSCPLRLLQEDGDWSKDHFWAVIRFLRHSSRLHEILTVFDAWKNIERSRISETNYERVIRFLCEEKAMNEAIRAFRGMIDDHELSPSLEIYNSIIHGYADDGKFEEAMFYLNHMKENGLLPITETYDGLIEAYGKWKMYDEIVLCLKRMESDGCVRDHVTYNLLIREFSRGGLLKRMEQMYQSLMSRKMTLEPSTLLSMLEAYAEFGLIEKMEETCNKIIRFGISLDEGLVRKLANVYIDNLMFSRLDDLGRGISSSRTRRTDLAWCLRLLCHARLVSRKGLDYVIKEMKEARVPWNTTFANITLLAYSKMGDFKSIELLLSELRTKHVKLDLVTVGIIFDLSEAGFDVTGVFMTWKKIGFLDKPVEMKTDPLVHAAFGKGKFLKSCEELKNQSLGMRGEESKSCTYQYLVEVVVKNQETVP</sequence>
<accession>A0A8S2AV73</accession>
<evidence type="ECO:0000313" key="5">
    <source>
        <dbReference type="Proteomes" id="UP000682877"/>
    </source>
</evidence>
<feature type="region of interest" description="Disordered" evidence="3">
    <location>
        <begin position="547"/>
        <end position="567"/>
    </location>
</feature>
<dbReference type="Gene3D" id="1.25.40.10">
    <property type="entry name" value="Tetratricopeptide repeat domain"/>
    <property type="match status" value="2"/>
</dbReference>
<dbReference type="EMBL" id="LR999457">
    <property type="protein sequence ID" value="CAE6197431.1"/>
    <property type="molecule type" value="Genomic_DNA"/>
</dbReference>
<reference evidence="4" key="1">
    <citation type="submission" date="2021-01" db="EMBL/GenBank/DDBJ databases">
        <authorList>
            <person name="Bezrukov I."/>
        </authorList>
    </citation>
    <scope>NUCLEOTIDE SEQUENCE</scope>
</reference>
<gene>
    <name evidence="4" type="ORF">AARE701A_LOCUS19511</name>
</gene>
<feature type="repeat" description="PPR" evidence="2">
    <location>
        <begin position="922"/>
        <end position="956"/>
    </location>
</feature>
<evidence type="ECO:0000256" key="1">
    <source>
        <dbReference type="ARBA" id="ARBA00022737"/>
    </source>
</evidence>
<proteinExistence type="predicted"/>
<dbReference type="AlphaFoldDB" id="A0A8S2AV73"/>
<protein>
    <recommendedName>
        <fullName evidence="6">Pentatricopeptide repeat-containing protein</fullName>
    </recommendedName>
</protein>
<keyword evidence="5" id="KW-1185">Reference proteome</keyword>
<feature type="repeat" description="PPR" evidence="2">
    <location>
        <begin position="992"/>
        <end position="1026"/>
    </location>
</feature>
<dbReference type="Pfam" id="PF13041">
    <property type="entry name" value="PPR_2"/>
    <property type="match status" value="1"/>
</dbReference>